<dbReference type="EC" id="3.4.-.-" evidence="2"/>
<organism evidence="2 3">
    <name type="scientific">Sporolactobacillus spathodeae</name>
    <dbReference type="NCBI Taxonomy" id="1465502"/>
    <lineage>
        <taxon>Bacteria</taxon>
        <taxon>Bacillati</taxon>
        <taxon>Bacillota</taxon>
        <taxon>Bacilli</taxon>
        <taxon>Bacillales</taxon>
        <taxon>Sporolactobacillaceae</taxon>
        <taxon>Sporolactobacillus</taxon>
    </lineage>
</organism>
<gene>
    <name evidence="2" type="ORF">JOC27_002641</name>
</gene>
<dbReference type="GO" id="GO:0016787">
    <property type="term" value="F:hydrolase activity"/>
    <property type="evidence" value="ECO:0007669"/>
    <property type="project" value="UniProtKB-KW"/>
</dbReference>
<keyword evidence="2" id="KW-0378">Hydrolase</keyword>
<keyword evidence="3" id="KW-1185">Reference proteome</keyword>
<evidence type="ECO:0000313" key="3">
    <source>
        <dbReference type="Proteomes" id="UP000823201"/>
    </source>
</evidence>
<evidence type="ECO:0000256" key="1">
    <source>
        <dbReference type="SAM" id="Phobius"/>
    </source>
</evidence>
<keyword evidence="1" id="KW-1133">Transmembrane helix</keyword>
<evidence type="ECO:0000313" key="2">
    <source>
        <dbReference type="EMBL" id="MBM7659136.1"/>
    </source>
</evidence>
<feature type="transmembrane region" description="Helical" evidence="1">
    <location>
        <begin position="143"/>
        <end position="166"/>
    </location>
</feature>
<sequence>MHDVSHRLNDYDQQNQHNSNQATIAAEQFKQALSRHIVENGQVRLIAHGQSMFPYIQQGDTCTFSVPNPRMVKKGDILLYQDSQGKFIAHRLLMPQKDAMGRPSYLIKGDTNLKPDLTVYPEQVIGILTEQTKFRHPVRLTHIFKAIWCPVVMHIPFISWCLHNYLRVRNRIRRMLRSRPL</sequence>
<name>A0ABS2QBE0_9BACL</name>
<keyword evidence="1" id="KW-0472">Membrane</keyword>
<dbReference type="RefSeq" id="WP_205007677.1">
    <property type="nucleotide sequence ID" value="NZ_CBCRXA010000036.1"/>
</dbReference>
<comment type="caution">
    <text evidence="2">The sequence shown here is derived from an EMBL/GenBank/DDBJ whole genome shotgun (WGS) entry which is preliminary data.</text>
</comment>
<protein>
    <submittedName>
        <fullName evidence="2">Signal peptidase</fullName>
        <ecNumber evidence="2">3.4.-.-</ecNumber>
    </submittedName>
</protein>
<dbReference type="Proteomes" id="UP000823201">
    <property type="component" value="Unassembled WGS sequence"/>
</dbReference>
<dbReference type="CDD" id="cd06462">
    <property type="entry name" value="Peptidase_S24_S26"/>
    <property type="match status" value="1"/>
</dbReference>
<reference evidence="2 3" key="1">
    <citation type="submission" date="2021-01" db="EMBL/GenBank/DDBJ databases">
        <title>Genomic Encyclopedia of Type Strains, Phase IV (KMG-IV): sequencing the most valuable type-strain genomes for metagenomic binning, comparative biology and taxonomic classification.</title>
        <authorList>
            <person name="Goeker M."/>
        </authorList>
    </citation>
    <scope>NUCLEOTIDE SEQUENCE [LARGE SCALE GENOMIC DNA]</scope>
    <source>
        <strain evidence="2 3">DSM 100968</strain>
    </source>
</reference>
<accession>A0ABS2QBE0</accession>
<dbReference type="EMBL" id="JAFBEV010000037">
    <property type="protein sequence ID" value="MBM7659136.1"/>
    <property type="molecule type" value="Genomic_DNA"/>
</dbReference>
<proteinExistence type="predicted"/>
<keyword evidence="1" id="KW-0812">Transmembrane</keyword>